<evidence type="ECO:0000256" key="4">
    <source>
        <dbReference type="ARBA" id="ARBA00023274"/>
    </source>
</evidence>
<dbReference type="NCBIfam" id="TIGR00731">
    <property type="entry name" value="bL25_bact_ctc"/>
    <property type="match status" value="1"/>
</dbReference>
<reference evidence="9" key="1">
    <citation type="submission" date="2016-07" db="EMBL/GenBank/DDBJ databases">
        <authorList>
            <person name="Florea S."/>
            <person name="Webb J.S."/>
            <person name="Jaromczyk J."/>
            <person name="Schardl C.L."/>
        </authorList>
    </citation>
    <scope>NUCLEOTIDE SEQUENCE [LARGE SCALE GENOMIC DNA]</scope>
    <source>
        <strain evidence="9">CY1</strain>
    </source>
</reference>
<comment type="subunit">
    <text evidence="5">Part of the 50S ribosomal subunit; part of the 5S rRNA/L5/L18/L25 subcomplex. Contacts the 5S rRNA. Binds to the 5S rRNA independently of L5 and L18.</text>
</comment>
<dbReference type="GO" id="GO:0006412">
    <property type="term" value="P:translation"/>
    <property type="evidence" value="ECO:0007669"/>
    <property type="project" value="UniProtKB-UniRule"/>
</dbReference>
<dbReference type="Gene3D" id="2.40.240.10">
    <property type="entry name" value="Ribosomal Protein L25, Chain P"/>
    <property type="match status" value="1"/>
</dbReference>
<dbReference type="InterPro" id="IPR029751">
    <property type="entry name" value="Ribosomal_L25_dom"/>
</dbReference>
<dbReference type="InterPro" id="IPR001021">
    <property type="entry name" value="Ribosomal_bL25_long"/>
</dbReference>
<dbReference type="Proteomes" id="UP000190626">
    <property type="component" value="Unassembled WGS sequence"/>
</dbReference>
<dbReference type="Gene3D" id="2.170.120.20">
    <property type="entry name" value="Ribosomal protein L25, beta domain"/>
    <property type="match status" value="1"/>
</dbReference>
<evidence type="ECO:0000313" key="9">
    <source>
        <dbReference type="Proteomes" id="UP000190626"/>
    </source>
</evidence>
<keyword evidence="4 5" id="KW-0687">Ribonucleoprotein</keyword>
<evidence type="ECO:0000259" key="6">
    <source>
        <dbReference type="Pfam" id="PF01386"/>
    </source>
</evidence>
<organism evidence="8 9">
    <name type="scientific">Paenibacillus ferrarius</name>
    <dbReference type="NCBI Taxonomy" id="1469647"/>
    <lineage>
        <taxon>Bacteria</taxon>
        <taxon>Bacillati</taxon>
        <taxon>Bacillota</taxon>
        <taxon>Bacilli</taxon>
        <taxon>Bacillales</taxon>
        <taxon>Paenibacillaceae</taxon>
        <taxon>Paenibacillus</taxon>
    </lineage>
</organism>
<sequence>MMSNSIQLSERDQLSKSQMNVLRKQGQVPAVVYGTDVGSISVTVSEKDILSTLKRNPRAILHAAIPQNGNKPVLIQNVQRDPLSNKIVHVDFYQLNMNISMDSKVTIHFSGEPVGVKEGGILQVELYEVQVRCMPDKLLSAFEVDISGLGIGDHLLVSDLSFHEGIEVLSDATAMLVKISHAHAEEPVVVPA</sequence>
<dbReference type="AlphaFoldDB" id="A0A1V4HIZ0"/>
<keyword evidence="9" id="KW-1185">Reference proteome</keyword>
<dbReference type="RefSeq" id="WP_079414171.1">
    <property type="nucleotide sequence ID" value="NZ_MBTG01000015.1"/>
</dbReference>
<dbReference type="InterPro" id="IPR020930">
    <property type="entry name" value="Ribosomal_uL5_bac-type"/>
</dbReference>
<dbReference type="InterPro" id="IPR020057">
    <property type="entry name" value="Ribosomal_bL25_b-dom"/>
</dbReference>
<comment type="function">
    <text evidence="5">This is one of the proteins that binds to the 5S RNA in the ribosome where it forms part of the central protuberance.</text>
</comment>
<dbReference type="GO" id="GO:0008097">
    <property type="term" value="F:5S rRNA binding"/>
    <property type="evidence" value="ECO:0007669"/>
    <property type="project" value="InterPro"/>
</dbReference>
<evidence type="ECO:0000256" key="3">
    <source>
        <dbReference type="ARBA" id="ARBA00022980"/>
    </source>
</evidence>
<keyword evidence="2 5" id="KW-0694">RNA-binding</keyword>
<evidence type="ECO:0000256" key="2">
    <source>
        <dbReference type="ARBA" id="ARBA00022884"/>
    </source>
</evidence>
<feature type="domain" description="Large ribosomal subunit protein bL25 L25" evidence="6">
    <location>
        <begin position="7"/>
        <end position="92"/>
    </location>
</feature>
<keyword evidence="3 5" id="KW-0689">Ribosomal protein</keyword>
<dbReference type="InterPro" id="IPR011035">
    <property type="entry name" value="Ribosomal_bL25/Gln-tRNA_synth"/>
</dbReference>
<dbReference type="Pfam" id="PF14693">
    <property type="entry name" value="Ribosomal_TL5_C"/>
    <property type="match status" value="1"/>
</dbReference>
<dbReference type="GO" id="GO:0003735">
    <property type="term" value="F:structural constituent of ribosome"/>
    <property type="evidence" value="ECO:0007669"/>
    <property type="project" value="InterPro"/>
</dbReference>
<comment type="similarity">
    <text evidence="5">Belongs to the bacterial ribosomal protein bL25 family. CTC subfamily.</text>
</comment>
<evidence type="ECO:0000259" key="7">
    <source>
        <dbReference type="Pfam" id="PF14693"/>
    </source>
</evidence>
<dbReference type="InterPro" id="IPR020056">
    <property type="entry name" value="Rbsml_bL25/Gln-tRNA_synth_N"/>
</dbReference>
<gene>
    <name evidence="5" type="primary">rplY</name>
    <name evidence="5" type="synonym">ctc</name>
    <name evidence="8" type="ORF">BC351_27600</name>
</gene>
<protein>
    <recommendedName>
        <fullName evidence="5">Large ribosomal subunit protein bL25</fullName>
    </recommendedName>
    <alternativeName>
        <fullName evidence="5">General stress protein CTC</fullName>
    </alternativeName>
</protein>
<proteinExistence type="inferred from homology"/>
<dbReference type="EMBL" id="MBTG01000015">
    <property type="protein sequence ID" value="OPH56708.1"/>
    <property type="molecule type" value="Genomic_DNA"/>
</dbReference>
<dbReference type="PANTHER" id="PTHR33284">
    <property type="entry name" value="RIBOSOMAL PROTEIN L25/GLN-TRNA SYNTHETASE, ANTI-CODON-BINDING DOMAIN-CONTAINING PROTEIN"/>
    <property type="match status" value="1"/>
</dbReference>
<dbReference type="InterPro" id="IPR037121">
    <property type="entry name" value="Ribosomal_bL25_C"/>
</dbReference>
<dbReference type="CDD" id="cd00495">
    <property type="entry name" value="Ribosomal_L25_TL5_CTC"/>
    <property type="match status" value="1"/>
</dbReference>
<dbReference type="SUPFAM" id="SSF50715">
    <property type="entry name" value="Ribosomal protein L25-like"/>
    <property type="match status" value="1"/>
</dbReference>
<evidence type="ECO:0000256" key="5">
    <source>
        <dbReference type="HAMAP-Rule" id="MF_01334"/>
    </source>
</evidence>
<feature type="domain" description="Large ribosomal subunit protein bL25 beta" evidence="7">
    <location>
        <begin position="102"/>
        <end position="181"/>
    </location>
</feature>
<accession>A0A1V4HIZ0</accession>
<dbReference type="OrthoDB" id="9790002at2"/>
<dbReference type="HAMAP" id="MF_01334">
    <property type="entry name" value="Ribosomal_bL25_CTC"/>
    <property type="match status" value="1"/>
</dbReference>
<dbReference type="GO" id="GO:0022625">
    <property type="term" value="C:cytosolic large ribosomal subunit"/>
    <property type="evidence" value="ECO:0007669"/>
    <property type="project" value="TreeGrafter"/>
</dbReference>
<dbReference type="Pfam" id="PF01386">
    <property type="entry name" value="Ribosomal_L25p"/>
    <property type="match status" value="1"/>
</dbReference>
<evidence type="ECO:0000256" key="1">
    <source>
        <dbReference type="ARBA" id="ARBA00022730"/>
    </source>
</evidence>
<comment type="caution">
    <text evidence="8">The sequence shown here is derived from an EMBL/GenBank/DDBJ whole genome shotgun (WGS) entry which is preliminary data.</text>
</comment>
<name>A0A1V4HIZ0_9BACL</name>
<dbReference type="STRING" id="1469647.BC351_27600"/>
<evidence type="ECO:0000313" key="8">
    <source>
        <dbReference type="EMBL" id="OPH56708.1"/>
    </source>
</evidence>
<dbReference type="PANTHER" id="PTHR33284:SF1">
    <property type="entry name" value="RIBOSOMAL PROTEIN L25_GLN-TRNA SYNTHETASE, ANTI-CODON-BINDING DOMAIN-CONTAINING PROTEIN"/>
    <property type="match status" value="1"/>
</dbReference>
<keyword evidence="1 5" id="KW-0699">rRNA-binding</keyword>